<organism evidence="9">
    <name type="scientific">marine sediment metagenome</name>
    <dbReference type="NCBI Taxonomy" id="412755"/>
    <lineage>
        <taxon>unclassified sequences</taxon>
        <taxon>metagenomes</taxon>
        <taxon>ecological metagenomes</taxon>
    </lineage>
</organism>
<dbReference type="Pfam" id="PF07669">
    <property type="entry name" value="Eco57I"/>
    <property type="match status" value="1"/>
</dbReference>
<dbReference type="PANTHER" id="PTHR33841">
    <property type="entry name" value="DNA METHYLTRANSFERASE YEEA-RELATED"/>
    <property type="match status" value="1"/>
</dbReference>
<dbReference type="InterPro" id="IPR054520">
    <property type="entry name" value="M_Eco57I_C"/>
</dbReference>
<dbReference type="InterPro" id="IPR029063">
    <property type="entry name" value="SAM-dependent_MTases_sf"/>
</dbReference>
<dbReference type="PRINTS" id="PR00507">
    <property type="entry name" value="N12N6MTFRASE"/>
</dbReference>
<sequence length="350" mass="39258">MSSSPSYRARKNGIYYTPPPLAELLVKRLIRAPGSVLDPACGNGALLLAAARRHSQLGRGQAGGIWGCDKFKPKTLSVEGQKIKFTKQDFFDYVPQREFDVILMNPPYLSAERMGKTRRERLHKRYGRNWGLSLHVDIWAYFLAKSIAHLPKGGSVGAILPWSFLQADFAARVREWLAAHFRTIETLVVNGVHFQHTTKRVLLLWLSGYEERGSSIRLGFTDTLDTRLKFRNVPQEKWCEQSVPLSASGDVDDILSEYGNAHSFLQLGEVARVSIGVVTGADRFFVMPAQVAKASGFHHTNLVPILTSGRELQNLILRGKVTAKCLLTLSAKPPESYFRYLRKGKRNGLH</sequence>
<dbReference type="GO" id="GO:0006304">
    <property type="term" value="P:DNA modification"/>
    <property type="evidence" value="ECO:0007669"/>
    <property type="project" value="InterPro"/>
</dbReference>
<evidence type="ECO:0000256" key="1">
    <source>
        <dbReference type="ARBA" id="ARBA00006594"/>
    </source>
</evidence>
<dbReference type="CDD" id="cd02440">
    <property type="entry name" value="AdoMet_MTases"/>
    <property type="match status" value="1"/>
</dbReference>
<dbReference type="GO" id="GO:0003676">
    <property type="term" value="F:nucleic acid binding"/>
    <property type="evidence" value="ECO:0007669"/>
    <property type="project" value="InterPro"/>
</dbReference>
<dbReference type="GO" id="GO:0032259">
    <property type="term" value="P:methylation"/>
    <property type="evidence" value="ECO:0007669"/>
    <property type="project" value="UniProtKB-KW"/>
</dbReference>
<reference evidence="9" key="1">
    <citation type="journal article" date="2015" name="Nature">
        <title>Complex archaea that bridge the gap between prokaryotes and eukaryotes.</title>
        <authorList>
            <person name="Spang A."/>
            <person name="Saw J.H."/>
            <person name="Jorgensen S.L."/>
            <person name="Zaremba-Niedzwiedzka K."/>
            <person name="Martijn J."/>
            <person name="Lind A.E."/>
            <person name="van Eijk R."/>
            <person name="Schleper C."/>
            <person name="Guy L."/>
            <person name="Ettema T.J."/>
        </authorList>
    </citation>
    <scope>NUCLEOTIDE SEQUENCE</scope>
</reference>
<name>A0A0F8Y8Q3_9ZZZZ</name>
<dbReference type="Gene3D" id="3.40.50.150">
    <property type="entry name" value="Vaccinia Virus protein VP39"/>
    <property type="match status" value="1"/>
</dbReference>
<dbReference type="EC" id="2.1.1.72" evidence="2"/>
<comment type="catalytic activity">
    <reaction evidence="6">
        <text>a 2'-deoxyadenosine in DNA + S-adenosyl-L-methionine = an N(6)-methyl-2'-deoxyadenosine in DNA + S-adenosyl-L-homocysteine + H(+)</text>
        <dbReference type="Rhea" id="RHEA:15197"/>
        <dbReference type="Rhea" id="RHEA-COMP:12418"/>
        <dbReference type="Rhea" id="RHEA-COMP:12419"/>
        <dbReference type="ChEBI" id="CHEBI:15378"/>
        <dbReference type="ChEBI" id="CHEBI:57856"/>
        <dbReference type="ChEBI" id="CHEBI:59789"/>
        <dbReference type="ChEBI" id="CHEBI:90615"/>
        <dbReference type="ChEBI" id="CHEBI:90616"/>
        <dbReference type="EC" id="2.1.1.72"/>
    </reaction>
</comment>
<proteinExistence type="inferred from homology"/>
<evidence type="ECO:0000259" key="8">
    <source>
        <dbReference type="Pfam" id="PF22837"/>
    </source>
</evidence>
<protein>
    <recommendedName>
        <fullName evidence="2">site-specific DNA-methyltransferase (adenine-specific)</fullName>
        <ecNumber evidence="2">2.1.1.72</ecNumber>
    </recommendedName>
</protein>
<evidence type="ECO:0000256" key="4">
    <source>
        <dbReference type="ARBA" id="ARBA00022679"/>
    </source>
</evidence>
<dbReference type="SUPFAM" id="SSF53335">
    <property type="entry name" value="S-adenosyl-L-methionine-dependent methyltransferases"/>
    <property type="match status" value="1"/>
</dbReference>
<comment type="caution">
    <text evidence="9">The sequence shown here is derived from an EMBL/GenBank/DDBJ whole genome shotgun (WGS) entry which is preliminary data.</text>
</comment>
<gene>
    <name evidence="9" type="ORF">LCGC14_2849990</name>
</gene>
<keyword evidence="5" id="KW-0949">S-adenosyl-L-methionine</keyword>
<evidence type="ECO:0000256" key="2">
    <source>
        <dbReference type="ARBA" id="ARBA00011900"/>
    </source>
</evidence>
<evidence type="ECO:0000259" key="7">
    <source>
        <dbReference type="Pfam" id="PF07669"/>
    </source>
</evidence>
<dbReference type="GO" id="GO:0009007">
    <property type="term" value="F:site-specific DNA-methyltransferase (adenine-specific) activity"/>
    <property type="evidence" value="ECO:0007669"/>
    <property type="project" value="UniProtKB-EC"/>
</dbReference>
<dbReference type="InterPro" id="IPR050953">
    <property type="entry name" value="N4_N6_ade-DNA_methylase"/>
</dbReference>
<feature type="non-terminal residue" evidence="9">
    <location>
        <position position="350"/>
    </location>
</feature>
<feature type="domain" description="Type II methyltransferase M.TaqI-like" evidence="7">
    <location>
        <begin position="78"/>
        <end position="181"/>
    </location>
</feature>
<dbReference type="PANTHER" id="PTHR33841:SF5">
    <property type="entry name" value="DNA METHYLASE (MODIFICATION METHYLASE) (METHYLTRANSFERASE)-RELATED"/>
    <property type="match status" value="1"/>
</dbReference>
<evidence type="ECO:0000256" key="6">
    <source>
        <dbReference type="ARBA" id="ARBA00047942"/>
    </source>
</evidence>
<evidence type="ECO:0000256" key="5">
    <source>
        <dbReference type="ARBA" id="ARBA00022691"/>
    </source>
</evidence>
<dbReference type="AlphaFoldDB" id="A0A0F8Y8Q3"/>
<keyword evidence="4" id="KW-0808">Transferase</keyword>
<comment type="similarity">
    <text evidence="1">Belongs to the N(4)/N(6)-methyltransferase family.</text>
</comment>
<feature type="domain" description="Type II methyltransferase M.Eco57I C-terminal" evidence="8">
    <location>
        <begin position="254"/>
        <end position="348"/>
    </location>
</feature>
<dbReference type="PROSITE" id="PS00092">
    <property type="entry name" value="N6_MTASE"/>
    <property type="match status" value="1"/>
</dbReference>
<accession>A0A0F8Y8Q3</accession>
<evidence type="ECO:0000313" key="9">
    <source>
        <dbReference type="EMBL" id="KKK77797.1"/>
    </source>
</evidence>
<dbReference type="EMBL" id="LAZR01054782">
    <property type="protein sequence ID" value="KKK77797.1"/>
    <property type="molecule type" value="Genomic_DNA"/>
</dbReference>
<dbReference type="InterPro" id="IPR011639">
    <property type="entry name" value="MethylTrfase_TaqI-like_dom"/>
</dbReference>
<dbReference type="Pfam" id="PF22837">
    <property type="entry name" value="M_Eco57I_C"/>
    <property type="match status" value="1"/>
</dbReference>
<evidence type="ECO:0000256" key="3">
    <source>
        <dbReference type="ARBA" id="ARBA00022603"/>
    </source>
</evidence>
<dbReference type="InterPro" id="IPR002052">
    <property type="entry name" value="DNA_methylase_N6_adenine_CS"/>
</dbReference>
<keyword evidence="3" id="KW-0489">Methyltransferase</keyword>